<reference evidence="5 6" key="1">
    <citation type="submission" date="2017-10" db="EMBL/GenBank/DDBJ databases">
        <title>Genome sequence of Caulobacter mirabilis FWC38.</title>
        <authorList>
            <person name="Fiebig A."/>
            <person name="Crosson S."/>
        </authorList>
    </citation>
    <scope>NUCLEOTIDE SEQUENCE [LARGE SCALE GENOMIC DNA]</scope>
    <source>
        <strain evidence="5 6">FWC 38</strain>
    </source>
</reference>
<proteinExistence type="inferred from homology"/>
<dbReference type="HAMAP" id="MF_00688">
    <property type="entry name" value="Leu_Phe_trans"/>
    <property type="match status" value="1"/>
</dbReference>
<dbReference type="GO" id="GO:0008914">
    <property type="term" value="F:leucyl-tRNA--protein transferase activity"/>
    <property type="evidence" value="ECO:0007669"/>
    <property type="project" value="UniProtKB-UniRule"/>
</dbReference>
<dbReference type="PANTHER" id="PTHR30098:SF2">
    <property type="entry name" value="LEUCYL_PHENYLALANYL-TRNA--PROTEIN TRANSFERASE"/>
    <property type="match status" value="1"/>
</dbReference>
<accession>A0A2D2AZ05</accession>
<dbReference type="SUPFAM" id="SSF55729">
    <property type="entry name" value="Acyl-CoA N-acyltransferases (Nat)"/>
    <property type="match status" value="1"/>
</dbReference>
<sequence>MAHDVFDLEELIACYRRGVFPMADARDDDRVFLIDPQRRGVLPLEGFHIPSRLARTVRSDRFQITVDQDFSAVVEACAEATADRPDTWINFPIQHLYEALHRSGRAHSVEVRREGRLVGGLYGVSLGGAFFGESMFSRERDASKVALVHLVARLRAGGYLLLDAQFMTTHLAQFGAREIPRAAYRRLLDEALDVEGDFYRFAGAGPEALQAISQAS</sequence>
<comment type="subcellular location">
    <subcellularLocation>
        <location evidence="4">Cytoplasm</location>
    </subcellularLocation>
</comment>
<dbReference type="EMBL" id="CP024201">
    <property type="protein sequence ID" value="ATQ43205.1"/>
    <property type="molecule type" value="Genomic_DNA"/>
</dbReference>
<dbReference type="PANTHER" id="PTHR30098">
    <property type="entry name" value="LEUCYL/PHENYLALANYL-TRNA--PROTEIN TRANSFERASE"/>
    <property type="match status" value="1"/>
</dbReference>
<comment type="catalytic activity">
    <reaction evidence="4">
        <text>N-terminal L-arginyl-[protein] + L-leucyl-tRNA(Leu) = N-terminal L-leucyl-L-arginyl-[protein] + tRNA(Leu) + H(+)</text>
        <dbReference type="Rhea" id="RHEA:50416"/>
        <dbReference type="Rhea" id="RHEA-COMP:9613"/>
        <dbReference type="Rhea" id="RHEA-COMP:9622"/>
        <dbReference type="Rhea" id="RHEA-COMP:12672"/>
        <dbReference type="Rhea" id="RHEA-COMP:12673"/>
        <dbReference type="ChEBI" id="CHEBI:15378"/>
        <dbReference type="ChEBI" id="CHEBI:64719"/>
        <dbReference type="ChEBI" id="CHEBI:78442"/>
        <dbReference type="ChEBI" id="CHEBI:78494"/>
        <dbReference type="ChEBI" id="CHEBI:133044"/>
        <dbReference type="EC" id="2.3.2.6"/>
    </reaction>
</comment>
<keyword evidence="3 4" id="KW-0012">Acyltransferase</keyword>
<dbReference type="EC" id="2.3.2.6" evidence="4"/>
<dbReference type="Pfam" id="PF03588">
    <property type="entry name" value="Leu_Phe_trans"/>
    <property type="match status" value="1"/>
</dbReference>
<dbReference type="RefSeq" id="WP_099622457.1">
    <property type="nucleotide sequence ID" value="NZ_CP024201.1"/>
</dbReference>
<dbReference type="Proteomes" id="UP000228945">
    <property type="component" value="Chromosome"/>
</dbReference>
<evidence type="ECO:0000256" key="4">
    <source>
        <dbReference type="HAMAP-Rule" id="MF_00688"/>
    </source>
</evidence>
<comment type="function">
    <text evidence="4">Functions in the N-end rule pathway of protein degradation where it conjugates Leu, Phe and, less efficiently, Met from aminoacyl-tRNAs to the N-termini of proteins containing an N-terminal arginine or lysine.</text>
</comment>
<evidence type="ECO:0000256" key="1">
    <source>
        <dbReference type="ARBA" id="ARBA00022490"/>
    </source>
</evidence>
<keyword evidence="1 4" id="KW-0963">Cytoplasm</keyword>
<comment type="catalytic activity">
    <reaction evidence="4">
        <text>N-terminal L-lysyl-[protein] + L-leucyl-tRNA(Leu) = N-terminal L-leucyl-L-lysyl-[protein] + tRNA(Leu) + H(+)</text>
        <dbReference type="Rhea" id="RHEA:12340"/>
        <dbReference type="Rhea" id="RHEA-COMP:9613"/>
        <dbReference type="Rhea" id="RHEA-COMP:9622"/>
        <dbReference type="Rhea" id="RHEA-COMP:12670"/>
        <dbReference type="Rhea" id="RHEA-COMP:12671"/>
        <dbReference type="ChEBI" id="CHEBI:15378"/>
        <dbReference type="ChEBI" id="CHEBI:65249"/>
        <dbReference type="ChEBI" id="CHEBI:78442"/>
        <dbReference type="ChEBI" id="CHEBI:78494"/>
        <dbReference type="ChEBI" id="CHEBI:133043"/>
        <dbReference type="EC" id="2.3.2.6"/>
    </reaction>
</comment>
<evidence type="ECO:0000256" key="2">
    <source>
        <dbReference type="ARBA" id="ARBA00022679"/>
    </source>
</evidence>
<evidence type="ECO:0000256" key="3">
    <source>
        <dbReference type="ARBA" id="ARBA00023315"/>
    </source>
</evidence>
<dbReference type="Gene3D" id="3.40.630.70">
    <property type="entry name" value="Leucyl/phenylalanyl-tRNA-protein transferase, C-terminal domain"/>
    <property type="match status" value="1"/>
</dbReference>
<dbReference type="InterPro" id="IPR016181">
    <property type="entry name" value="Acyl_CoA_acyltransferase"/>
</dbReference>
<evidence type="ECO:0000313" key="6">
    <source>
        <dbReference type="Proteomes" id="UP000228945"/>
    </source>
</evidence>
<dbReference type="GO" id="GO:0005737">
    <property type="term" value="C:cytoplasm"/>
    <property type="evidence" value="ECO:0007669"/>
    <property type="project" value="UniProtKB-SubCell"/>
</dbReference>
<dbReference type="NCBIfam" id="TIGR00667">
    <property type="entry name" value="aat"/>
    <property type="match status" value="1"/>
</dbReference>
<dbReference type="GO" id="GO:0030163">
    <property type="term" value="P:protein catabolic process"/>
    <property type="evidence" value="ECO:0007669"/>
    <property type="project" value="UniProtKB-UniRule"/>
</dbReference>
<gene>
    <name evidence="4" type="primary">aat</name>
    <name evidence="5" type="ORF">CSW64_12655</name>
</gene>
<keyword evidence="6" id="KW-1185">Reference proteome</keyword>
<evidence type="ECO:0000313" key="5">
    <source>
        <dbReference type="EMBL" id="ATQ43205.1"/>
    </source>
</evidence>
<dbReference type="InterPro" id="IPR042203">
    <property type="entry name" value="Leu/Phe-tRNA_Trfase_C"/>
</dbReference>
<comment type="similarity">
    <text evidence="4">Belongs to the L/F-transferase family.</text>
</comment>
<dbReference type="AlphaFoldDB" id="A0A2D2AZ05"/>
<name>A0A2D2AZ05_9CAUL</name>
<organism evidence="5 6">
    <name type="scientific">Caulobacter mirabilis</name>
    <dbReference type="NCBI Taxonomy" id="69666"/>
    <lineage>
        <taxon>Bacteria</taxon>
        <taxon>Pseudomonadati</taxon>
        <taxon>Pseudomonadota</taxon>
        <taxon>Alphaproteobacteria</taxon>
        <taxon>Caulobacterales</taxon>
        <taxon>Caulobacteraceae</taxon>
        <taxon>Caulobacter</taxon>
    </lineage>
</organism>
<dbReference type="OrthoDB" id="9790282at2"/>
<dbReference type="InterPro" id="IPR004616">
    <property type="entry name" value="Leu/Phe-tRNA_Trfase"/>
</dbReference>
<dbReference type="KEGG" id="cmb:CSW64_12655"/>
<comment type="catalytic activity">
    <reaction evidence="4">
        <text>L-phenylalanyl-tRNA(Phe) + an N-terminal L-alpha-aminoacyl-[protein] = an N-terminal L-phenylalanyl-L-alpha-aminoacyl-[protein] + tRNA(Phe)</text>
        <dbReference type="Rhea" id="RHEA:43632"/>
        <dbReference type="Rhea" id="RHEA-COMP:9668"/>
        <dbReference type="Rhea" id="RHEA-COMP:9699"/>
        <dbReference type="Rhea" id="RHEA-COMP:10636"/>
        <dbReference type="Rhea" id="RHEA-COMP:10637"/>
        <dbReference type="ChEBI" id="CHEBI:78442"/>
        <dbReference type="ChEBI" id="CHEBI:78531"/>
        <dbReference type="ChEBI" id="CHEBI:78597"/>
        <dbReference type="ChEBI" id="CHEBI:83561"/>
        <dbReference type="EC" id="2.3.2.6"/>
    </reaction>
</comment>
<protein>
    <recommendedName>
        <fullName evidence="4">Leucyl/phenylalanyl-tRNA--protein transferase</fullName>
        <ecNumber evidence="4">2.3.2.6</ecNumber>
    </recommendedName>
    <alternativeName>
        <fullName evidence="4">L/F-transferase</fullName>
    </alternativeName>
    <alternativeName>
        <fullName evidence="4">Leucyltransferase</fullName>
    </alternativeName>
    <alternativeName>
        <fullName evidence="4">Phenyalanyltransferase</fullName>
    </alternativeName>
</protein>
<keyword evidence="2 4" id="KW-0808">Transferase</keyword>